<sequence>MSSDESTDADARWSRRGFLAAGTAVGLGAIGIGATAAQNDAQSTSRTFTVRIENVSDGSTLDTTDGTTAIPLSPGAYAVHTRDEPIFSSGHPERDNGLEEIAEDGMPGRLVESLHARNTVLESGAFTTPDGADGPAPIGPGDAYEFTVAAERGRPTRYLSLVTMFIQSNDLFYSLGGASGLALFSGDGNAPVAGDVTDRVGLWDAGTEVNEEPGVGADQAPRQRGANVGLVERGTVAPIAEVNGYDYPATEDVVRVRITPNDTE</sequence>
<dbReference type="RefSeq" id="WP_162411803.1">
    <property type="nucleotide sequence ID" value="NZ_JAHQXE010000001.1"/>
</dbReference>
<dbReference type="AlphaFoldDB" id="A0AA41KJJ1"/>
<reference evidence="1" key="1">
    <citation type="submission" date="2021-06" db="EMBL/GenBank/DDBJ databases">
        <title>New haloarchaea isolates fom saline soil.</title>
        <authorList>
            <person name="Duran-Viseras A."/>
            <person name="Sanchez-Porro C.S."/>
            <person name="Ventosa A."/>
        </authorList>
    </citation>
    <scope>NUCLEOTIDE SEQUENCE</scope>
    <source>
        <strain evidence="1">JCM 18369</strain>
    </source>
</reference>
<organism evidence="1 2">
    <name type="scientific">Haloarcula salina</name>
    <dbReference type="NCBI Taxonomy" id="1429914"/>
    <lineage>
        <taxon>Archaea</taxon>
        <taxon>Methanobacteriati</taxon>
        <taxon>Methanobacteriota</taxon>
        <taxon>Stenosarchaea group</taxon>
        <taxon>Halobacteria</taxon>
        <taxon>Halobacteriales</taxon>
        <taxon>Haloarculaceae</taxon>
        <taxon>Haloarcula</taxon>
    </lineage>
</organism>
<dbReference type="Gene3D" id="2.60.40.2130">
    <property type="entry name" value="F-spondin domain"/>
    <property type="match status" value="1"/>
</dbReference>
<dbReference type="EMBL" id="JAHQXE010000001">
    <property type="protein sequence ID" value="MBV0900924.1"/>
    <property type="molecule type" value="Genomic_DNA"/>
</dbReference>
<keyword evidence="2" id="KW-1185">Reference proteome</keyword>
<accession>A0AA41KJJ1</accession>
<dbReference type="PROSITE" id="PS51318">
    <property type="entry name" value="TAT"/>
    <property type="match status" value="1"/>
</dbReference>
<gene>
    <name evidence="1" type="ORF">KTS37_03895</name>
</gene>
<dbReference type="NCBIfam" id="NF038123">
    <property type="entry name" value="NF038123_dom"/>
    <property type="match status" value="1"/>
</dbReference>
<comment type="caution">
    <text evidence="1">The sequence shown here is derived from an EMBL/GenBank/DDBJ whole genome shotgun (WGS) entry which is preliminary data.</text>
</comment>
<name>A0AA41KJJ1_9EURY</name>
<evidence type="ECO:0000313" key="2">
    <source>
        <dbReference type="Proteomes" id="UP001166304"/>
    </source>
</evidence>
<evidence type="ECO:0000313" key="1">
    <source>
        <dbReference type="EMBL" id="MBV0900924.1"/>
    </source>
</evidence>
<dbReference type="Proteomes" id="UP001166304">
    <property type="component" value="Unassembled WGS sequence"/>
</dbReference>
<dbReference type="InterPro" id="IPR038678">
    <property type="entry name" value="Spondin_N_sf"/>
</dbReference>
<dbReference type="InterPro" id="IPR006311">
    <property type="entry name" value="TAT_signal"/>
</dbReference>
<dbReference type="InterPro" id="IPR009465">
    <property type="entry name" value="Spondin_N"/>
</dbReference>
<protein>
    <submittedName>
        <fullName evidence="1">Spondin domain-containing protein</fullName>
    </submittedName>
</protein>
<proteinExistence type="predicted"/>